<dbReference type="InterPro" id="IPR042174">
    <property type="entry name" value="RecF_2"/>
</dbReference>
<comment type="caution">
    <text evidence="1">The sequence shown here is derived from an EMBL/GenBank/DDBJ whole genome shotgun (WGS) entry which is preliminary data.</text>
</comment>
<organism evidence="1">
    <name type="scientific">marine sediment metagenome</name>
    <dbReference type="NCBI Taxonomy" id="412755"/>
    <lineage>
        <taxon>unclassified sequences</taxon>
        <taxon>metagenomes</taxon>
        <taxon>ecological metagenomes</taxon>
    </lineage>
</organism>
<feature type="non-terminal residue" evidence="1">
    <location>
        <position position="141"/>
    </location>
</feature>
<dbReference type="EMBL" id="LAZR01036272">
    <property type="protein sequence ID" value="KKL25284.1"/>
    <property type="molecule type" value="Genomic_DNA"/>
</dbReference>
<dbReference type="GO" id="GO:0003697">
    <property type="term" value="F:single-stranded DNA binding"/>
    <property type="evidence" value="ECO:0007669"/>
    <property type="project" value="InterPro"/>
</dbReference>
<dbReference type="InterPro" id="IPR027417">
    <property type="entry name" value="P-loop_NTPase"/>
</dbReference>
<accession>A0A0F9BTJ8</accession>
<dbReference type="InterPro" id="IPR018078">
    <property type="entry name" value="DNA-binding_RecF_CS"/>
</dbReference>
<reference evidence="1" key="1">
    <citation type="journal article" date="2015" name="Nature">
        <title>Complex archaea that bridge the gap between prokaryotes and eukaryotes.</title>
        <authorList>
            <person name="Spang A."/>
            <person name="Saw J.H."/>
            <person name="Jorgensen S.L."/>
            <person name="Zaremba-Niedzwiedzka K."/>
            <person name="Martijn J."/>
            <person name="Lind A.E."/>
            <person name="van Eijk R."/>
            <person name="Schleper C."/>
            <person name="Guy L."/>
            <person name="Ettema T.J."/>
        </authorList>
    </citation>
    <scope>NUCLEOTIDE SEQUENCE</scope>
</reference>
<sequence length="141" mass="16135">MSQINLITGSNATGKTNLVEAVMRFNGYNKNKSSLIRFGQARALVEIEVQKKESSAFYRLVAERQEGDSKIQKKQPFGQLPIIYFSPSNNGLFSSGPSERRHFMDSACVSLKKSYQKDFSEYQRIVRQKNRFLKDENNNKG</sequence>
<gene>
    <name evidence="1" type="ORF">LCGC14_2406850</name>
</gene>
<dbReference type="AlphaFoldDB" id="A0A0F9BTJ8"/>
<evidence type="ECO:0008006" key="2">
    <source>
        <dbReference type="Google" id="ProtNLM"/>
    </source>
</evidence>
<evidence type="ECO:0000313" key="1">
    <source>
        <dbReference type="EMBL" id="KKL25284.1"/>
    </source>
</evidence>
<dbReference type="SUPFAM" id="SSF52540">
    <property type="entry name" value="P-loop containing nucleoside triphosphate hydrolases"/>
    <property type="match status" value="1"/>
</dbReference>
<dbReference type="PROSITE" id="PS00617">
    <property type="entry name" value="RECF_1"/>
    <property type="match status" value="1"/>
</dbReference>
<name>A0A0F9BTJ8_9ZZZZ</name>
<proteinExistence type="predicted"/>
<dbReference type="Gene3D" id="1.20.1050.90">
    <property type="entry name" value="RecF/RecN/SMC, N-terminal domain"/>
    <property type="match status" value="1"/>
</dbReference>
<dbReference type="Gene3D" id="3.40.50.300">
    <property type="entry name" value="P-loop containing nucleotide triphosphate hydrolases"/>
    <property type="match status" value="1"/>
</dbReference>
<protein>
    <recommendedName>
        <fullName evidence="2">Rad50/SbcC-type AAA domain-containing protein</fullName>
    </recommendedName>
</protein>
<dbReference type="GO" id="GO:0005524">
    <property type="term" value="F:ATP binding"/>
    <property type="evidence" value="ECO:0007669"/>
    <property type="project" value="InterPro"/>
</dbReference>
<dbReference type="GO" id="GO:0006281">
    <property type="term" value="P:DNA repair"/>
    <property type="evidence" value="ECO:0007669"/>
    <property type="project" value="InterPro"/>
</dbReference>